<dbReference type="PROSITE" id="PS50850">
    <property type="entry name" value="MFS"/>
    <property type="match status" value="1"/>
</dbReference>
<feature type="transmembrane region" description="Helical" evidence="7">
    <location>
        <begin position="174"/>
        <end position="194"/>
    </location>
</feature>
<dbReference type="PANTHER" id="PTHR43791">
    <property type="entry name" value="PERMEASE-RELATED"/>
    <property type="match status" value="1"/>
</dbReference>
<dbReference type="InterPro" id="IPR011701">
    <property type="entry name" value="MFS"/>
</dbReference>
<dbReference type="InterPro" id="IPR036259">
    <property type="entry name" value="MFS_trans_sf"/>
</dbReference>
<feature type="transmembrane region" description="Helical" evidence="7">
    <location>
        <begin position="462"/>
        <end position="482"/>
    </location>
</feature>
<dbReference type="eggNOG" id="KOG2533">
    <property type="taxonomic scope" value="Eukaryota"/>
</dbReference>
<feature type="transmembrane region" description="Helical" evidence="7">
    <location>
        <begin position="342"/>
        <end position="364"/>
    </location>
</feature>
<keyword evidence="10" id="KW-1185">Reference proteome</keyword>
<name>C5DHC7_LACTC</name>
<evidence type="ECO:0000256" key="1">
    <source>
        <dbReference type="ARBA" id="ARBA00004141"/>
    </source>
</evidence>
<reference evidence="9 10" key="1">
    <citation type="journal article" date="2009" name="Genome Res.">
        <title>Comparative genomics of protoploid Saccharomycetaceae.</title>
        <authorList>
            <consortium name="The Genolevures Consortium"/>
            <person name="Souciet J.-L."/>
            <person name="Dujon B."/>
            <person name="Gaillardin C."/>
            <person name="Johnston M."/>
            <person name="Baret P.V."/>
            <person name="Cliften P."/>
            <person name="Sherman D.J."/>
            <person name="Weissenbach J."/>
            <person name="Westhof E."/>
            <person name="Wincker P."/>
            <person name="Jubin C."/>
            <person name="Poulain J."/>
            <person name="Barbe V."/>
            <person name="Segurens B."/>
            <person name="Artiguenave F."/>
            <person name="Anthouard V."/>
            <person name="Vacherie B."/>
            <person name="Val M.-E."/>
            <person name="Fulton R.S."/>
            <person name="Minx P."/>
            <person name="Wilson R."/>
            <person name="Durrens P."/>
            <person name="Jean G."/>
            <person name="Marck C."/>
            <person name="Martin T."/>
            <person name="Nikolski M."/>
            <person name="Rolland T."/>
            <person name="Seret M.-L."/>
            <person name="Casaregola S."/>
            <person name="Despons L."/>
            <person name="Fairhead C."/>
            <person name="Fischer G."/>
            <person name="Lafontaine I."/>
            <person name="Leh V."/>
            <person name="Lemaire M."/>
            <person name="de Montigny J."/>
            <person name="Neuveglise C."/>
            <person name="Thierry A."/>
            <person name="Blanc-Lenfle I."/>
            <person name="Bleykasten C."/>
            <person name="Diffels J."/>
            <person name="Fritsch E."/>
            <person name="Frangeul L."/>
            <person name="Goeffon A."/>
            <person name="Jauniaux N."/>
            <person name="Kachouri-Lafond R."/>
            <person name="Payen C."/>
            <person name="Potier S."/>
            <person name="Pribylova L."/>
            <person name="Ozanne C."/>
            <person name="Richard G.-F."/>
            <person name="Sacerdot C."/>
            <person name="Straub M.-L."/>
            <person name="Talla E."/>
        </authorList>
    </citation>
    <scope>NUCLEOTIDE SEQUENCE [LARGE SCALE GENOMIC DNA]</scope>
    <source>
        <strain evidence="10">ATCC 56472 / CBS 6340 / NRRL Y-8284</strain>
    </source>
</reference>
<feature type="transmembrane region" description="Helical" evidence="7">
    <location>
        <begin position="239"/>
        <end position="259"/>
    </location>
</feature>
<dbReference type="OMA" id="QYQWLGS"/>
<protein>
    <submittedName>
        <fullName evidence="9">KLTH0E03234p</fullName>
    </submittedName>
</protein>
<keyword evidence="5 7" id="KW-0472">Membrane</keyword>
<evidence type="ECO:0000313" key="9">
    <source>
        <dbReference type="EMBL" id="CAR23188.1"/>
    </source>
</evidence>
<dbReference type="Proteomes" id="UP000002036">
    <property type="component" value="Chromosome E"/>
</dbReference>
<dbReference type="HOGENOM" id="CLU_001265_0_5_1"/>
<evidence type="ECO:0000256" key="6">
    <source>
        <dbReference type="ARBA" id="ARBA00037968"/>
    </source>
</evidence>
<feature type="domain" description="Major facilitator superfamily (MFS) profile" evidence="8">
    <location>
        <begin position="78"/>
        <end position="487"/>
    </location>
</feature>
<keyword evidence="3 7" id="KW-0812">Transmembrane</keyword>
<gene>
    <name evidence="9" type="ordered locus">KLTH0E03234g</name>
</gene>
<dbReference type="OrthoDB" id="6730379at2759"/>
<dbReference type="GeneID" id="8291770"/>
<evidence type="ECO:0000256" key="2">
    <source>
        <dbReference type="ARBA" id="ARBA00022448"/>
    </source>
</evidence>
<evidence type="ECO:0000256" key="4">
    <source>
        <dbReference type="ARBA" id="ARBA00022989"/>
    </source>
</evidence>
<dbReference type="GO" id="GO:0016020">
    <property type="term" value="C:membrane"/>
    <property type="evidence" value="ECO:0007669"/>
    <property type="project" value="UniProtKB-SubCell"/>
</dbReference>
<comment type="similarity">
    <text evidence="6">Belongs to the major facilitator superfamily. Allantoate permease family.</text>
</comment>
<dbReference type="GO" id="GO:0022857">
    <property type="term" value="F:transmembrane transporter activity"/>
    <property type="evidence" value="ECO:0007669"/>
    <property type="project" value="InterPro"/>
</dbReference>
<dbReference type="CDD" id="cd17327">
    <property type="entry name" value="MFS_FEN2_like"/>
    <property type="match status" value="1"/>
</dbReference>
<keyword evidence="2" id="KW-0813">Transport</keyword>
<evidence type="ECO:0000259" key="8">
    <source>
        <dbReference type="PROSITE" id="PS50850"/>
    </source>
</evidence>
<comment type="subcellular location">
    <subcellularLocation>
        <location evidence="1">Membrane</location>
        <topology evidence="1">Multi-pass membrane protein</topology>
    </subcellularLocation>
</comment>
<evidence type="ECO:0000256" key="3">
    <source>
        <dbReference type="ARBA" id="ARBA00022692"/>
    </source>
</evidence>
<keyword evidence="4 7" id="KW-1133">Transmembrane helix</keyword>
<dbReference type="InParanoid" id="C5DHC7"/>
<evidence type="ECO:0000313" key="10">
    <source>
        <dbReference type="Proteomes" id="UP000002036"/>
    </source>
</evidence>
<feature type="transmembrane region" description="Helical" evidence="7">
    <location>
        <begin position="398"/>
        <end position="417"/>
    </location>
</feature>
<feature type="transmembrane region" description="Helical" evidence="7">
    <location>
        <begin position="115"/>
        <end position="136"/>
    </location>
</feature>
<feature type="transmembrane region" description="Helical" evidence="7">
    <location>
        <begin position="429"/>
        <end position="450"/>
    </location>
</feature>
<dbReference type="PANTHER" id="PTHR43791:SF1">
    <property type="entry name" value="ALLANTOATE PERMEASE"/>
    <property type="match status" value="1"/>
</dbReference>
<evidence type="ECO:0000256" key="7">
    <source>
        <dbReference type="SAM" id="Phobius"/>
    </source>
</evidence>
<feature type="transmembrane region" description="Helical" evidence="7">
    <location>
        <begin position="142"/>
        <end position="162"/>
    </location>
</feature>
<dbReference type="InterPro" id="IPR020846">
    <property type="entry name" value="MFS_dom"/>
</dbReference>
<dbReference type="SUPFAM" id="SSF103473">
    <property type="entry name" value="MFS general substrate transporter"/>
    <property type="match status" value="1"/>
</dbReference>
<dbReference type="AlphaFoldDB" id="C5DHC7"/>
<dbReference type="Pfam" id="PF07690">
    <property type="entry name" value="MFS_1"/>
    <property type="match status" value="1"/>
</dbReference>
<organism evidence="9 10">
    <name type="scientific">Lachancea thermotolerans (strain ATCC 56472 / CBS 6340 / NRRL Y-8284)</name>
    <name type="common">Yeast</name>
    <name type="synonym">Kluyveromyces thermotolerans</name>
    <dbReference type="NCBI Taxonomy" id="559295"/>
    <lineage>
        <taxon>Eukaryota</taxon>
        <taxon>Fungi</taxon>
        <taxon>Dikarya</taxon>
        <taxon>Ascomycota</taxon>
        <taxon>Saccharomycotina</taxon>
        <taxon>Saccharomycetes</taxon>
        <taxon>Saccharomycetales</taxon>
        <taxon>Saccharomycetaceae</taxon>
        <taxon>Lachancea</taxon>
    </lineage>
</organism>
<accession>C5DHC7</accession>
<feature type="transmembrane region" description="Helical" evidence="7">
    <location>
        <begin position="206"/>
        <end position="227"/>
    </location>
</feature>
<proteinExistence type="inferred from homology"/>
<dbReference type="Gene3D" id="1.20.1250.20">
    <property type="entry name" value="MFS general substrate transporter like domains"/>
    <property type="match status" value="2"/>
</dbReference>
<sequence>MLSQFKPNSPVFEMEKSCEKQHKVMTSSEEVALGEFEEGPLCSKAGVDLGMEAAQESMGLQVDEVTNKRLLRKADCYICTMMSVVYAVQYMDKQTNSYASIMGLRKDLKMHGNQYSWVGTCFYLGYMIFEIPSSLALQRFPIAKVSAVFIVLWGFVLCMTSLPKNYASFIATRTVLGILESAVTPAFMLLTSQWYRREEQFLRTSIWSASAGLGAILGSLIAYGLAVRDPSSLPIASWRLLYVVLGVVTIVLGVAFFFVPDTPASAWFLTKEERLLTVERIRSNKQGFGNRHFKKNQLREVFMDIRTYIYFATMVAAEIPNGGIGNFGSIMLTDMGYNSKRALLMGTPFGAVEFGGIILVGYIAQKKQKRMAAAFFSYCLNIVSGCLLAFPSNTNAQLAGYYLQGMAVIGWICFISCVSSNTAGHTKKVVTSAICMIGYCVGNLIGPQTFKSAEAPHYKSAKIAIVVCFVICLFLTVLLYCINVRANKIRDEKNEKLDSSFVNSEFADLTDFENPEFRYSL</sequence>
<dbReference type="KEGG" id="lth:KLTH0E03234g"/>
<feature type="transmembrane region" description="Helical" evidence="7">
    <location>
        <begin position="371"/>
        <end position="392"/>
    </location>
</feature>
<dbReference type="EMBL" id="CU928169">
    <property type="protein sequence ID" value="CAR23188.1"/>
    <property type="molecule type" value="Genomic_DNA"/>
</dbReference>
<dbReference type="FunFam" id="1.20.1250.20:FF:000064">
    <property type="entry name" value="MFS allantoate transporter"/>
    <property type="match status" value="1"/>
</dbReference>
<evidence type="ECO:0000256" key="5">
    <source>
        <dbReference type="ARBA" id="ARBA00023136"/>
    </source>
</evidence>
<dbReference type="RefSeq" id="XP_002553625.1">
    <property type="nucleotide sequence ID" value="XM_002553579.1"/>
</dbReference>